<dbReference type="OrthoDB" id="2530159at2759"/>
<feature type="region of interest" description="Disordered" evidence="1">
    <location>
        <begin position="724"/>
        <end position="743"/>
    </location>
</feature>
<feature type="region of interest" description="Disordered" evidence="1">
    <location>
        <begin position="454"/>
        <end position="473"/>
    </location>
</feature>
<keyword evidence="5" id="KW-1185">Reference proteome</keyword>
<reference evidence="5" key="1">
    <citation type="submission" date="2010-11" db="EMBL/GenBank/DDBJ databases">
        <title>The genome sequence of Microbotryum violaceum strain p1A1 Lamole.</title>
        <authorList>
            <person name="Cuomo C."/>
            <person name="Perlin M."/>
            <person name="Young S.K."/>
            <person name="Zeng Q."/>
            <person name="Gargeya S."/>
            <person name="Alvarado L."/>
            <person name="Berlin A."/>
            <person name="Chapman S.B."/>
            <person name="Chen Z."/>
            <person name="Freedman E."/>
            <person name="Gellesch M."/>
            <person name="Goldberg J."/>
            <person name="Griggs A."/>
            <person name="Gujja S."/>
            <person name="Heilman E."/>
            <person name="Heiman D."/>
            <person name="Howarth C."/>
            <person name="Mehta T."/>
            <person name="Neiman D."/>
            <person name="Pearson M."/>
            <person name="Roberts A."/>
            <person name="Saif S."/>
            <person name="Shea T."/>
            <person name="Shenoy N."/>
            <person name="Sisk P."/>
            <person name="Stolte C."/>
            <person name="Sykes S."/>
            <person name="White J."/>
            <person name="Yandava C."/>
            <person name="Haas B."/>
            <person name="Nusbaum C."/>
            <person name="Birren B."/>
        </authorList>
    </citation>
    <scope>NUCLEOTIDE SEQUENCE [LARGE SCALE GENOMIC DNA]</scope>
    <source>
        <strain evidence="5">p1A1 Lamole</strain>
    </source>
</reference>
<dbReference type="STRING" id="683840.U5HB88"/>
<reference evidence="3" key="2">
    <citation type="submission" date="2010-11" db="EMBL/GenBank/DDBJ databases">
        <authorList>
            <consortium name="The Broad Institute Genome Sequencing Platform"/>
            <person name="Earl A."/>
            <person name="Ward D."/>
            <person name="Feldgarden M."/>
            <person name="Gevers D."/>
            <person name="Butler R."/>
            <person name="Young S.K."/>
            <person name="Zeng Q."/>
            <person name="Gargeya S."/>
            <person name="Fitzgerald M."/>
            <person name="Haas B."/>
            <person name="Abouelleil A."/>
            <person name="Alvarado L."/>
            <person name="Arachchi H.M."/>
            <person name="Berlin A."/>
            <person name="Brown A."/>
            <person name="Chapman S.B."/>
            <person name="Chen Z."/>
            <person name="Dunbar C."/>
            <person name="Freedman E."/>
            <person name="Gearin G."/>
            <person name="Gellesch M."/>
            <person name="Goldberg J."/>
            <person name="Griggs A."/>
            <person name="Gujja S."/>
            <person name="Heilman E."/>
            <person name="Heiman D."/>
            <person name="Howarth C."/>
            <person name="Larson L."/>
            <person name="Lui A."/>
            <person name="MacDonald P.J.P."/>
            <person name="Mehta T."/>
            <person name="Montmayeur A."/>
            <person name="Murphy C."/>
            <person name="Neiman D."/>
            <person name="Pearson M."/>
            <person name="Priest M."/>
            <person name="Roberts A."/>
            <person name="Saif S."/>
            <person name="Shea T."/>
            <person name="Shenoy N."/>
            <person name="Sisk P."/>
            <person name="Stolte C."/>
            <person name="Sykes S."/>
            <person name="White J."/>
            <person name="Yandava C."/>
            <person name="Wortman J."/>
            <person name="Nusbaum C."/>
            <person name="Birren B."/>
        </authorList>
    </citation>
    <scope>NUCLEOTIDE SEQUENCE</scope>
    <source>
        <strain evidence="3">P1A1 Lamole</strain>
    </source>
</reference>
<feature type="compositionally biased region" description="Polar residues" evidence="1">
    <location>
        <begin position="979"/>
        <end position="1005"/>
    </location>
</feature>
<evidence type="ECO:0000256" key="1">
    <source>
        <dbReference type="SAM" id="MobiDB-lite"/>
    </source>
</evidence>
<feature type="region of interest" description="Disordered" evidence="1">
    <location>
        <begin position="351"/>
        <end position="372"/>
    </location>
</feature>
<accession>U5HB88</accession>
<proteinExistence type="predicted"/>
<keyword evidence="2" id="KW-0472">Membrane</keyword>
<protein>
    <submittedName>
        <fullName evidence="3 4">Uncharacterized protein</fullName>
    </submittedName>
</protein>
<keyword evidence="2" id="KW-1133">Transmembrane helix</keyword>
<reference evidence="4" key="4">
    <citation type="submission" date="2015-06" db="UniProtKB">
        <authorList>
            <consortium name="EnsemblFungi"/>
        </authorList>
    </citation>
    <scope>IDENTIFICATION</scope>
</reference>
<feature type="compositionally biased region" description="Low complexity" evidence="1">
    <location>
        <begin position="886"/>
        <end position="898"/>
    </location>
</feature>
<feature type="compositionally biased region" description="Polar residues" evidence="1">
    <location>
        <begin position="351"/>
        <end position="370"/>
    </location>
</feature>
<feature type="compositionally biased region" description="Polar residues" evidence="1">
    <location>
        <begin position="809"/>
        <end position="818"/>
    </location>
</feature>
<feature type="compositionally biased region" description="Low complexity" evidence="1">
    <location>
        <begin position="578"/>
        <end position="588"/>
    </location>
</feature>
<evidence type="ECO:0000313" key="3">
    <source>
        <dbReference type="EMBL" id="KDE05204.1"/>
    </source>
</evidence>
<dbReference type="EMBL" id="GL541691">
    <property type="protein sequence ID" value="KDE05204.1"/>
    <property type="molecule type" value="Genomic_DNA"/>
</dbReference>
<dbReference type="Proteomes" id="UP000017200">
    <property type="component" value="Unassembled WGS sequence"/>
</dbReference>
<sequence>MAQVPPPFYLTYIPPAAPLPSWLKYTSSPIATSTLYYTVETLLDGTPTVQSGAAVVTKYLTQIIQLPVTVDVPYEVAAPYTIAGGTGPMVVSILGATGSGATFVLAASMVSAATPTAAPQEPATTAQPVSAPTDATPSVSSFNNVSASVPSATNGAAIDPSSASNTLPAPPTSTIPELNSAAFPAAPAQSDTPNSDSASSPATPQPAASPSDEPPIPSSSIPSLSTPSPSAPSPSTASTGTMLTYMTDSEGVAMLTFVTDGTSDGLLTMSSSTSTTPAITITGPATAVPRSLSNQLNGGEIAGIVIGCLICAFLVFVIFVLCFIRRHRVSRQQALGTHYWEFAHSRQVPSEVSPALSSRQNSAATTGESGSRSERFLGILGIRRGNNCSQEGPAPHTCDGNESFGGGRSSGPTSIGSRDGVGPMMRESTMGGPAPMTPRRGERGTLLGAFHEHLDSSSNEYEPESRDQFGTEPDGYEDYFQRGFGSHHQRSASDALVATSMLKGLEYEWQLNSPMTPLLVRNSDPNSSKLATPPRDLDSRARKPPKRRPVSEIGWLSGRGSIDASTASSRESSVPTFGSRNSGRGSSGRAKRGSKGLDVPLSRSASVGNISREESRGVSLDHSPNLNELFYTTPRWTGGLSHAVMGTPPRRMVIDDNDRKSPYRSPYRDIPYIIPSQDERHPLMTTPATSGTGAGSVLLDRIAAGWGSTLSGLGLAPAAAISARQRERSRTSSAGDHSLMDPFASHGMMSPCASVPLILGHQSSPSRSLRRGLRGPREPSNRSTIQGRRSLTLGEPIQVPPVSMAGSISDFNHTTENASARPESESENGIFADAVESGEDVGEGGDEYDYSNHRLSMGGSSIYGGLRSGTPHDTDAEDDFAPRPYRASQLSSASRSWSTTMPGIRDFRSVTSESLNAREVSATDNTSQGWQDTDLKSASEFSLAPYPTMSRGAEYDPFIAHGHRGSTSTSRSLGPGRSPSMNSGQGSSPATLYPGSSPQTGQTQFLGGDEPNRRNTLGRGDELERLMIGRAL</sequence>
<feature type="compositionally biased region" description="Low complexity" evidence="1">
    <location>
        <begin position="118"/>
        <end position="128"/>
    </location>
</feature>
<keyword evidence="2" id="KW-0812">Transmembrane</keyword>
<dbReference type="EMBL" id="AEIJ01000434">
    <property type="status" value="NOT_ANNOTATED_CDS"/>
    <property type="molecule type" value="Genomic_DNA"/>
</dbReference>
<dbReference type="HOGENOM" id="CLU_294092_0_0_1"/>
<organism evidence="3">
    <name type="scientific">Microbotryum lychnidis-dioicae (strain p1A1 Lamole / MvSl-1064)</name>
    <name type="common">Anther smut fungus</name>
    <dbReference type="NCBI Taxonomy" id="683840"/>
    <lineage>
        <taxon>Eukaryota</taxon>
        <taxon>Fungi</taxon>
        <taxon>Dikarya</taxon>
        <taxon>Basidiomycota</taxon>
        <taxon>Pucciniomycotina</taxon>
        <taxon>Microbotryomycetes</taxon>
        <taxon>Microbotryales</taxon>
        <taxon>Microbotryaceae</taxon>
        <taxon>Microbotryum</taxon>
    </lineage>
</organism>
<feature type="compositionally biased region" description="Polar residues" evidence="1">
    <location>
        <begin position="563"/>
        <end position="576"/>
    </location>
</feature>
<feature type="region of interest" description="Disordered" evidence="1">
    <location>
        <begin position="759"/>
        <end position="827"/>
    </location>
</feature>
<feature type="compositionally biased region" description="Low complexity" evidence="1">
    <location>
        <begin position="218"/>
        <end position="238"/>
    </location>
</feature>
<feature type="region of interest" description="Disordered" evidence="1">
    <location>
        <begin position="518"/>
        <end position="619"/>
    </location>
</feature>
<evidence type="ECO:0000256" key="2">
    <source>
        <dbReference type="SAM" id="Phobius"/>
    </source>
</evidence>
<evidence type="ECO:0000313" key="5">
    <source>
        <dbReference type="Proteomes" id="UP000017200"/>
    </source>
</evidence>
<dbReference type="InParanoid" id="U5HB88"/>
<feature type="region of interest" description="Disordered" evidence="1">
    <location>
        <begin position="118"/>
        <end position="241"/>
    </location>
</feature>
<gene>
    <name evidence="3" type="ORF">MVLG_04443</name>
</gene>
<feature type="region of interest" description="Disordered" evidence="1">
    <location>
        <begin position="865"/>
        <end position="900"/>
    </location>
</feature>
<feature type="compositionally biased region" description="Low complexity" evidence="1">
    <location>
        <begin position="137"/>
        <end position="152"/>
    </location>
</feature>
<evidence type="ECO:0000313" key="4">
    <source>
        <dbReference type="EnsemblFungi" id="MVLG_04443T0"/>
    </source>
</evidence>
<dbReference type="AlphaFoldDB" id="U5HB88"/>
<dbReference type="EnsemblFungi" id="MVLG_04443T0">
    <property type="protein sequence ID" value="MVLG_04443T0"/>
    <property type="gene ID" value="MVLG_04443"/>
</dbReference>
<feature type="compositionally biased region" description="Low complexity" evidence="1">
    <location>
        <begin position="195"/>
        <end position="211"/>
    </location>
</feature>
<feature type="region of interest" description="Disordered" evidence="1">
    <location>
        <begin position="957"/>
        <end position="1021"/>
    </location>
</feature>
<feature type="region of interest" description="Disordered" evidence="1">
    <location>
        <begin position="387"/>
        <end position="442"/>
    </location>
</feature>
<reference evidence="3 5" key="3">
    <citation type="journal article" date="2015" name="BMC Genomics">
        <title>Sex and parasites: genomic and transcriptomic analysis of Microbotryum lychnidis-dioicae, the biotrophic and plant-castrating anther smut fungus.</title>
        <authorList>
            <person name="Perlin M.H."/>
            <person name="Amselem J."/>
            <person name="Fontanillas E."/>
            <person name="Toh S.S."/>
            <person name="Chen Z."/>
            <person name="Goldberg J."/>
            <person name="Duplessis S."/>
            <person name="Henrissat B."/>
            <person name="Young S."/>
            <person name="Zeng Q."/>
            <person name="Aguileta G."/>
            <person name="Petit E."/>
            <person name="Badouin H."/>
            <person name="Andrews J."/>
            <person name="Razeeq D."/>
            <person name="Gabaldon T."/>
            <person name="Quesneville H."/>
            <person name="Giraud T."/>
            <person name="Hood M.E."/>
            <person name="Schultz D.J."/>
            <person name="Cuomo C.A."/>
        </authorList>
    </citation>
    <scope>NUCLEOTIDE SEQUENCE [LARGE SCALE GENOMIC DNA]</scope>
    <source>
        <strain evidence="5">p1A1 Lamole</strain>
        <strain evidence="3">P1A1 Lamole</strain>
    </source>
</reference>
<name>U5HB88_USTV1</name>
<feature type="transmembrane region" description="Helical" evidence="2">
    <location>
        <begin position="301"/>
        <end position="324"/>
    </location>
</feature>